<evidence type="ECO:0000313" key="2">
    <source>
        <dbReference type="EMBL" id="MEJ8476368.1"/>
    </source>
</evidence>
<dbReference type="EMBL" id="JBAKIA010000018">
    <property type="protein sequence ID" value="MEJ8476368.1"/>
    <property type="molecule type" value="Genomic_DNA"/>
</dbReference>
<name>A0ABU8TRE7_9HYPH</name>
<dbReference type="Pfam" id="PF05899">
    <property type="entry name" value="Cupin_3"/>
    <property type="match status" value="1"/>
</dbReference>
<keyword evidence="3" id="KW-1185">Reference proteome</keyword>
<protein>
    <submittedName>
        <fullName evidence="2">Cupin domain-containing protein</fullName>
    </submittedName>
</protein>
<proteinExistence type="predicted"/>
<dbReference type="Gene3D" id="2.60.120.10">
    <property type="entry name" value="Jelly Rolls"/>
    <property type="match status" value="1"/>
</dbReference>
<reference evidence="2 3" key="1">
    <citation type="submission" date="2024-02" db="EMBL/GenBank/DDBJ databases">
        <title>Roseibium algae sp. nov., isolated from marine alga (Grateloupia sp.), showing potential in myo-inositol conversion.</title>
        <authorList>
            <person name="Wang Y."/>
        </authorList>
    </citation>
    <scope>NUCLEOTIDE SEQUENCE [LARGE SCALE GENOMIC DNA]</scope>
    <source>
        <strain evidence="2 3">H3510</strain>
    </source>
</reference>
<accession>A0ABU8TRE7</accession>
<dbReference type="InterPro" id="IPR011051">
    <property type="entry name" value="RmlC_Cupin_sf"/>
</dbReference>
<feature type="domain" description="(S)-ureidoglycine aminohydrolase cupin" evidence="1">
    <location>
        <begin position="79"/>
        <end position="144"/>
    </location>
</feature>
<dbReference type="PANTHER" id="PTHR40943:SF1">
    <property type="entry name" value="CYTOPLASMIC PROTEIN"/>
    <property type="match status" value="1"/>
</dbReference>
<dbReference type="CDD" id="cd02227">
    <property type="entry name" value="cupin_TM1112-like"/>
    <property type="match status" value="1"/>
</dbReference>
<comment type="caution">
    <text evidence="2">The sequence shown here is derived from an EMBL/GenBank/DDBJ whole genome shotgun (WGS) entry which is preliminary data.</text>
</comment>
<dbReference type="InterPro" id="IPR008579">
    <property type="entry name" value="UGlyAH_Cupin_dom"/>
</dbReference>
<evidence type="ECO:0000313" key="3">
    <source>
        <dbReference type="Proteomes" id="UP001385499"/>
    </source>
</evidence>
<dbReference type="RefSeq" id="WP_340276857.1">
    <property type="nucleotide sequence ID" value="NZ_JBAKIA010000018.1"/>
</dbReference>
<evidence type="ECO:0000259" key="1">
    <source>
        <dbReference type="Pfam" id="PF05899"/>
    </source>
</evidence>
<organism evidence="2 3">
    <name type="scientific">Roseibium algae</name>
    <dbReference type="NCBI Taxonomy" id="3123038"/>
    <lineage>
        <taxon>Bacteria</taxon>
        <taxon>Pseudomonadati</taxon>
        <taxon>Pseudomonadota</taxon>
        <taxon>Alphaproteobacteria</taxon>
        <taxon>Hyphomicrobiales</taxon>
        <taxon>Stappiaceae</taxon>
        <taxon>Roseibium</taxon>
    </lineage>
</organism>
<dbReference type="InterPro" id="IPR014710">
    <property type="entry name" value="RmlC-like_jellyroll"/>
</dbReference>
<sequence length="180" mass="20030">MALSDQVLQKQANEEIVEEADLQTVDVSSPNEAVNGLFTLAHMDRNLLEPAPIPAEWILDGKPEARCKNLSTGTRGWATTDHWSCTKGKFRWHYGWDEAVMFLEGEVVITDDSGQIYLGRPGTTLFFPAGTSATWDVPRYIRKIAFNQRPVPGYLNFAARVVRKLRTLIGLQAEPKGGLG</sequence>
<dbReference type="SUPFAM" id="SSF51182">
    <property type="entry name" value="RmlC-like cupins"/>
    <property type="match status" value="1"/>
</dbReference>
<dbReference type="PANTHER" id="PTHR40943">
    <property type="entry name" value="CYTOPLASMIC PROTEIN-RELATED"/>
    <property type="match status" value="1"/>
</dbReference>
<dbReference type="Proteomes" id="UP001385499">
    <property type="component" value="Unassembled WGS sequence"/>
</dbReference>
<gene>
    <name evidence="2" type="ORF">V6575_19940</name>
</gene>